<name>A0A2A6CPD1_PRIPA</name>
<evidence type="ECO:0000313" key="1">
    <source>
        <dbReference type="EnsemblMetazoa" id="PPA41321.1"/>
    </source>
</evidence>
<dbReference type="OrthoDB" id="5917548at2759"/>
<protein>
    <submittedName>
        <fullName evidence="1">Uncharacterized protein</fullName>
    </submittedName>
</protein>
<keyword evidence="2" id="KW-1185">Reference proteome</keyword>
<dbReference type="PANTHER" id="PTHR21523:SF44">
    <property type="entry name" value="MLT-TEN (MLT-10) RELATED"/>
    <property type="match status" value="1"/>
</dbReference>
<dbReference type="InterPro" id="IPR006954">
    <property type="entry name" value="Mlt-10-like"/>
</dbReference>
<dbReference type="PANTHER" id="PTHR21523">
    <property type="match status" value="1"/>
</dbReference>
<accession>A0A8R1Z5F1</accession>
<reference evidence="2" key="1">
    <citation type="journal article" date="2008" name="Nat. Genet.">
        <title>The Pristionchus pacificus genome provides a unique perspective on nematode lifestyle and parasitism.</title>
        <authorList>
            <person name="Dieterich C."/>
            <person name="Clifton S.W."/>
            <person name="Schuster L.N."/>
            <person name="Chinwalla A."/>
            <person name="Delehaunty K."/>
            <person name="Dinkelacker I."/>
            <person name="Fulton L."/>
            <person name="Fulton R."/>
            <person name="Godfrey J."/>
            <person name="Minx P."/>
            <person name="Mitreva M."/>
            <person name="Roeseler W."/>
            <person name="Tian H."/>
            <person name="Witte H."/>
            <person name="Yang S.P."/>
            <person name="Wilson R.K."/>
            <person name="Sommer R.J."/>
        </authorList>
    </citation>
    <scope>NUCLEOTIDE SEQUENCE [LARGE SCALE GENOMIC DNA]</scope>
    <source>
        <strain evidence="2">PS312</strain>
    </source>
</reference>
<organism evidence="1 2">
    <name type="scientific">Pristionchus pacificus</name>
    <name type="common">Parasitic nematode worm</name>
    <dbReference type="NCBI Taxonomy" id="54126"/>
    <lineage>
        <taxon>Eukaryota</taxon>
        <taxon>Metazoa</taxon>
        <taxon>Ecdysozoa</taxon>
        <taxon>Nematoda</taxon>
        <taxon>Chromadorea</taxon>
        <taxon>Rhabditida</taxon>
        <taxon>Rhabditina</taxon>
        <taxon>Diplogasteromorpha</taxon>
        <taxon>Diplogasteroidea</taxon>
        <taxon>Neodiplogasteridae</taxon>
        <taxon>Pristionchus</taxon>
    </lineage>
</organism>
<gene>
    <name evidence="1" type="primary">WBGene00279690</name>
</gene>
<reference evidence="1" key="2">
    <citation type="submission" date="2022-06" db="UniProtKB">
        <authorList>
            <consortium name="EnsemblMetazoa"/>
        </authorList>
    </citation>
    <scope>IDENTIFICATION</scope>
    <source>
        <strain evidence="1">PS312</strain>
    </source>
</reference>
<dbReference type="AlphaFoldDB" id="A0A2A6CPD1"/>
<dbReference type="Proteomes" id="UP000005239">
    <property type="component" value="Unassembled WGS sequence"/>
</dbReference>
<dbReference type="Pfam" id="PF04870">
    <property type="entry name" value="Moulting_cycle"/>
    <property type="match status" value="1"/>
</dbReference>
<accession>A0A2A6CPD1</accession>
<sequence length="685" mass="76958">MLLRLAPIFIVYACGFLAAVESVKVNHPRKEADRHALVERMRIGKASFDAVRDLHNMWYVHSLKGLLVQMAKELVQKLNEGAERDLLLCLHRIPSKTDIVRASECLVAARSTITGRGVLRTEDTTRSAFIVEDFEKRTRMNKKRARRRIQKLTKMRKTTSEHMRFKRSEHRLVERPGDKKQRHSFVRRLDSSPDLMTAGLTPIQQFSRDIVTLVNGKEPKGGAWGKTYKSILKMKKGIDAQWKSAGARVYDLPMDRLVFDKNATNSAPSSLLPTRSVKMPDVVERAFSLADSFRAHLSRDSRDANVKMLSPRFAPVMPDKHDGRGSLSPSILAFYKVLSIFCYLTISPVFSLSKCTSGMPNEDVSSTERGPITQDDAEDQIVPLPSLLKATGMKRKDRDSLLEMIMEVSGARTTVDAAFETLNEINLFGVEGPFLEVTKKLEEAFHDLEKSFTRQQKREMSKRKFAFLSKNQLQRLYVQQGITDEHHADFDLDAYDALTPHQREEALWRRVEIFAMNKTTQKRGGRVKRQSIPGQVVRPNELYVLAPTVLEPYMFKPIYGLSVLGPTVLSPSLFSPLILNPAVGSPYVLSPAIGMPFILSPYLLSPYVLSPMVFDPFILSPYVLSPNVVNPYVLSPLILSPLVLCPDVLSPMVLGGNILSPSLASPSIFTKNTLTVSVLSPSFLS</sequence>
<proteinExistence type="predicted"/>
<evidence type="ECO:0000313" key="2">
    <source>
        <dbReference type="Proteomes" id="UP000005239"/>
    </source>
</evidence>
<dbReference type="EnsemblMetazoa" id="PPA41321.1">
    <property type="protein sequence ID" value="PPA41321.1"/>
    <property type="gene ID" value="WBGene00279690"/>
</dbReference>